<dbReference type="RefSeq" id="WP_162344562.1">
    <property type="nucleotide sequence ID" value="NZ_JAAEAA010000001.1"/>
</dbReference>
<organism evidence="3 4">
    <name type="scientific">Pontibacter fetidus</name>
    <dbReference type="NCBI Taxonomy" id="2700082"/>
    <lineage>
        <taxon>Bacteria</taxon>
        <taxon>Pseudomonadati</taxon>
        <taxon>Bacteroidota</taxon>
        <taxon>Cytophagia</taxon>
        <taxon>Cytophagales</taxon>
        <taxon>Hymenobacteraceae</taxon>
        <taxon>Pontibacter</taxon>
    </lineage>
</organism>
<accession>A0A6B2H1M4</accession>
<dbReference type="InterPro" id="IPR001296">
    <property type="entry name" value="Glyco_trans_1"/>
</dbReference>
<keyword evidence="1" id="KW-0472">Membrane</keyword>
<dbReference type="GO" id="GO:0016757">
    <property type="term" value="F:glycosyltransferase activity"/>
    <property type="evidence" value="ECO:0007669"/>
    <property type="project" value="InterPro"/>
</dbReference>
<proteinExistence type="predicted"/>
<dbReference type="SUPFAM" id="SSF53756">
    <property type="entry name" value="UDP-Glycosyltransferase/glycogen phosphorylase"/>
    <property type="match status" value="1"/>
</dbReference>
<dbReference type="Proteomes" id="UP000478546">
    <property type="component" value="Unassembled WGS sequence"/>
</dbReference>
<keyword evidence="1" id="KW-0812">Transmembrane</keyword>
<dbReference type="InterPro" id="IPR050194">
    <property type="entry name" value="Glycosyltransferase_grp1"/>
</dbReference>
<feature type="domain" description="Glycosyl transferase family 1" evidence="2">
    <location>
        <begin position="214"/>
        <end position="361"/>
    </location>
</feature>
<reference evidence="3 4" key="1">
    <citation type="submission" date="2020-01" db="EMBL/GenBank/DDBJ databases">
        <authorList>
            <person name="Kim M.K."/>
        </authorList>
    </citation>
    <scope>NUCLEOTIDE SEQUENCE [LARGE SCALE GENOMIC DNA]</scope>
    <source>
        <strain evidence="3 4">BT213</strain>
    </source>
</reference>
<keyword evidence="4" id="KW-1185">Reference proteome</keyword>
<name>A0A6B2H1M4_9BACT</name>
<dbReference type="AlphaFoldDB" id="A0A6B2H1M4"/>
<feature type="transmembrane region" description="Helical" evidence="1">
    <location>
        <begin position="105"/>
        <end position="125"/>
    </location>
</feature>
<dbReference type="PANTHER" id="PTHR45947:SF3">
    <property type="entry name" value="SULFOQUINOVOSYL TRANSFERASE SQD2"/>
    <property type="match status" value="1"/>
</dbReference>
<dbReference type="EMBL" id="JAAEAA010000001">
    <property type="protein sequence ID" value="NDK54516.1"/>
    <property type="molecule type" value="Genomic_DNA"/>
</dbReference>
<evidence type="ECO:0000256" key="1">
    <source>
        <dbReference type="SAM" id="Phobius"/>
    </source>
</evidence>
<evidence type="ECO:0000313" key="3">
    <source>
        <dbReference type="EMBL" id="NDK54516.1"/>
    </source>
</evidence>
<dbReference type="CDD" id="cd03801">
    <property type="entry name" value="GT4_PimA-like"/>
    <property type="match status" value="1"/>
</dbReference>
<dbReference type="PANTHER" id="PTHR45947">
    <property type="entry name" value="SULFOQUINOVOSYL TRANSFERASE SQD2"/>
    <property type="match status" value="1"/>
</dbReference>
<keyword evidence="3" id="KW-0808">Transferase</keyword>
<evidence type="ECO:0000259" key="2">
    <source>
        <dbReference type="Pfam" id="PF00534"/>
    </source>
</evidence>
<comment type="caution">
    <text evidence="3">The sequence shown here is derived from an EMBL/GenBank/DDBJ whole genome shotgun (WGS) entry which is preliminary data.</text>
</comment>
<protein>
    <submittedName>
        <fullName evidence="3">Glycosyltransferase family 4 protein</fullName>
    </submittedName>
</protein>
<sequence length="409" mass="46688">MYWKIGWKRMELHKKKRILITIDWFLPGYKAGGPIQSCANLITHLKDKYEFWVITRDTDYCSDVPYKGISSDTWTKLEDNVHVFYFSRKGLSPLRLFKLVKDTSADVLFINGIYSLYFSLLPLLFAKAINKSKIILSGRGMFAPGSINVKSGKKQAFFSIAKKLQLYKGVIFHATNLAEQKDIKAILGEKNAILIAPNLPKQVNDVKSTRRIKEPGKLKLVSVARISPEKNTLFALETLSKYRGEGEITFDIFGPVYNEQYWEKCKEIYKLMPRNVKVNYYGSLDNNMVAETLQNYHALFMPTKGENFGHIILESLTSGCPVLISDKTPWRGLKTAGVGYDLSLTEVGDFLEAIDDLVQLNAQHFNHMSVKAFEYAKKYINDPAAVEANYKLFTRDYLSTDSLLKSKYI</sequence>
<evidence type="ECO:0000313" key="4">
    <source>
        <dbReference type="Proteomes" id="UP000478546"/>
    </source>
</evidence>
<dbReference type="Pfam" id="PF00534">
    <property type="entry name" value="Glycos_transf_1"/>
    <property type="match status" value="1"/>
</dbReference>
<keyword evidence="1" id="KW-1133">Transmembrane helix</keyword>
<gene>
    <name evidence="3" type="ORF">GWO68_01180</name>
</gene>
<dbReference type="Gene3D" id="3.40.50.2000">
    <property type="entry name" value="Glycogen Phosphorylase B"/>
    <property type="match status" value="1"/>
</dbReference>